<dbReference type="GO" id="GO:0003735">
    <property type="term" value="F:structural constituent of ribosome"/>
    <property type="evidence" value="ECO:0007669"/>
    <property type="project" value="TreeGrafter"/>
</dbReference>
<reference evidence="1" key="2">
    <citation type="submission" date="2025-09" db="UniProtKB">
        <authorList>
            <consortium name="Ensembl"/>
        </authorList>
    </citation>
    <scope>IDENTIFICATION</scope>
</reference>
<proteinExistence type="predicted"/>
<protein>
    <submittedName>
        <fullName evidence="1">Uncharacterized protein</fullName>
    </submittedName>
</protein>
<dbReference type="InterPro" id="IPR019374">
    <property type="entry name" value="Ribosomal_mS22"/>
</dbReference>
<dbReference type="Proteomes" id="UP000694557">
    <property type="component" value="Unassembled WGS sequence"/>
</dbReference>
<dbReference type="Ensembl" id="ENSOKIT00005086436.1">
    <property type="protein sequence ID" value="ENSOKIP00005081104.1"/>
    <property type="gene ID" value="ENSOKIG00005034995.1"/>
</dbReference>
<sequence length="129" mass="14826">MILLTAPQYIRVKDHCLYTPQQAVQMYASVIKMGRYDLLRSTRHFGGLVWYLVNARRVNGLIIDMLQKDLWQDAVSLVGLFNKVQPHSETAQEASSQQASGLDLLKVKPNQPTLVSQNLIYRLHQSPYW</sequence>
<reference evidence="1" key="1">
    <citation type="submission" date="2025-08" db="UniProtKB">
        <authorList>
            <consortium name="Ensembl"/>
        </authorList>
    </citation>
    <scope>IDENTIFICATION</scope>
</reference>
<dbReference type="AlphaFoldDB" id="A0A8C7JCF1"/>
<dbReference type="GeneTree" id="ENSGT00390000006095"/>
<evidence type="ECO:0000313" key="2">
    <source>
        <dbReference type="Proteomes" id="UP000694557"/>
    </source>
</evidence>
<dbReference type="GO" id="GO:0005763">
    <property type="term" value="C:mitochondrial small ribosomal subunit"/>
    <property type="evidence" value="ECO:0007669"/>
    <property type="project" value="TreeGrafter"/>
</dbReference>
<accession>A0A8C7JCF1</accession>
<name>A0A8C7JCF1_ONCKI</name>
<keyword evidence="2" id="KW-1185">Reference proteome</keyword>
<organism evidence="1 2">
    <name type="scientific">Oncorhynchus kisutch</name>
    <name type="common">Coho salmon</name>
    <name type="synonym">Salmo kisutch</name>
    <dbReference type="NCBI Taxonomy" id="8019"/>
    <lineage>
        <taxon>Eukaryota</taxon>
        <taxon>Metazoa</taxon>
        <taxon>Chordata</taxon>
        <taxon>Craniata</taxon>
        <taxon>Vertebrata</taxon>
        <taxon>Euteleostomi</taxon>
        <taxon>Actinopterygii</taxon>
        <taxon>Neopterygii</taxon>
        <taxon>Teleostei</taxon>
        <taxon>Protacanthopterygii</taxon>
        <taxon>Salmoniformes</taxon>
        <taxon>Salmonidae</taxon>
        <taxon>Salmoninae</taxon>
        <taxon>Oncorhynchus</taxon>
    </lineage>
</organism>
<dbReference type="Pfam" id="PF10245">
    <property type="entry name" value="MRP-S22"/>
    <property type="match status" value="1"/>
</dbReference>
<dbReference type="PANTHER" id="PTHR13071:SF4">
    <property type="entry name" value="SMALL RIBOSOMAL SUBUNIT PROTEIN MS22"/>
    <property type="match status" value="1"/>
</dbReference>
<evidence type="ECO:0000313" key="1">
    <source>
        <dbReference type="Ensembl" id="ENSOKIP00005081104.1"/>
    </source>
</evidence>
<dbReference type="PANTHER" id="PTHR13071">
    <property type="entry name" value="MITOCHONDRIAL 28S RIBOSOMAL PROTEIN S22"/>
    <property type="match status" value="1"/>
</dbReference>